<evidence type="ECO:0000313" key="1">
    <source>
        <dbReference type="EMBL" id="GIY08769.1"/>
    </source>
</evidence>
<dbReference type="AlphaFoldDB" id="A0AAV4QKH2"/>
<protein>
    <submittedName>
        <fullName evidence="1">Uncharacterized protein</fullName>
    </submittedName>
</protein>
<reference evidence="1 2" key="1">
    <citation type="submission" date="2021-06" db="EMBL/GenBank/DDBJ databases">
        <title>Caerostris extrusa draft genome.</title>
        <authorList>
            <person name="Kono N."/>
            <person name="Arakawa K."/>
        </authorList>
    </citation>
    <scope>NUCLEOTIDE SEQUENCE [LARGE SCALE GENOMIC DNA]</scope>
</reference>
<accession>A0AAV4QKH2</accession>
<keyword evidence="2" id="KW-1185">Reference proteome</keyword>
<name>A0AAV4QKH2_CAEEX</name>
<evidence type="ECO:0000313" key="2">
    <source>
        <dbReference type="Proteomes" id="UP001054945"/>
    </source>
</evidence>
<dbReference type="Proteomes" id="UP001054945">
    <property type="component" value="Unassembled WGS sequence"/>
</dbReference>
<dbReference type="EMBL" id="BPLR01006287">
    <property type="protein sequence ID" value="GIY08769.1"/>
    <property type="molecule type" value="Genomic_DNA"/>
</dbReference>
<gene>
    <name evidence="1" type="primary">AVEN_184281_1</name>
    <name evidence="1" type="ORF">CEXT_276741</name>
</gene>
<sequence>MSDKSPRLMTAVMRGVFAARRKHCCKWKFEAPELCGKDTRRQSGSPVISQQPSAELTLKGITQIPRRSANFAYGRIFYTGEKIAIKHDFIMYNNTFSIEYDDDTPYVGSLSDCVNDGELAHTLDSNLNTMFDTDHHKAGVLKVEEYSYGVIRNADKYYFTNSWVL</sequence>
<organism evidence="1 2">
    <name type="scientific">Caerostris extrusa</name>
    <name type="common">Bark spider</name>
    <name type="synonym">Caerostris bankana</name>
    <dbReference type="NCBI Taxonomy" id="172846"/>
    <lineage>
        <taxon>Eukaryota</taxon>
        <taxon>Metazoa</taxon>
        <taxon>Ecdysozoa</taxon>
        <taxon>Arthropoda</taxon>
        <taxon>Chelicerata</taxon>
        <taxon>Arachnida</taxon>
        <taxon>Araneae</taxon>
        <taxon>Araneomorphae</taxon>
        <taxon>Entelegynae</taxon>
        <taxon>Araneoidea</taxon>
        <taxon>Araneidae</taxon>
        <taxon>Caerostris</taxon>
    </lineage>
</organism>
<proteinExistence type="predicted"/>
<comment type="caution">
    <text evidence="1">The sequence shown here is derived from an EMBL/GenBank/DDBJ whole genome shotgun (WGS) entry which is preliminary data.</text>
</comment>